<proteinExistence type="predicted"/>
<dbReference type="InterPro" id="IPR055170">
    <property type="entry name" value="GFO_IDH_MocA-like_dom"/>
</dbReference>
<dbReference type="InterPro" id="IPR036291">
    <property type="entry name" value="NAD(P)-bd_dom_sf"/>
</dbReference>
<dbReference type="InterPro" id="IPR000683">
    <property type="entry name" value="Gfo/Idh/MocA-like_OxRdtase_N"/>
</dbReference>
<dbReference type="Gene3D" id="3.30.360.10">
    <property type="entry name" value="Dihydrodipicolinate Reductase, domain 2"/>
    <property type="match status" value="1"/>
</dbReference>
<dbReference type="InterPro" id="IPR050463">
    <property type="entry name" value="Gfo/Idh/MocA_oxidrdct_glycsds"/>
</dbReference>
<accession>A0A495W1J0</accession>
<dbReference type="Gene3D" id="3.40.50.720">
    <property type="entry name" value="NAD(P)-binding Rossmann-like Domain"/>
    <property type="match status" value="1"/>
</dbReference>
<dbReference type="GO" id="GO:0016491">
    <property type="term" value="F:oxidoreductase activity"/>
    <property type="evidence" value="ECO:0007669"/>
    <property type="project" value="UniProtKB-KW"/>
</dbReference>
<name>A0A495W1J0_9PSEU</name>
<dbReference type="AlphaFoldDB" id="A0A495W1J0"/>
<evidence type="ECO:0000259" key="2">
    <source>
        <dbReference type="Pfam" id="PF01408"/>
    </source>
</evidence>
<comment type="caution">
    <text evidence="4">The sequence shown here is derived from an EMBL/GenBank/DDBJ whole genome shotgun (WGS) entry which is preliminary data.</text>
</comment>
<dbReference type="SUPFAM" id="SSF51735">
    <property type="entry name" value="NAD(P)-binding Rossmann-fold domains"/>
    <property type="match status" value="1"/>
</dbReference>
<dbReference type="PANTHER" id="PTHR43818">
    <property type="entry name" value="BCDNA.GH03377"/>
    <property type="match status" value="1"/>
</dbReference>
<evidence type="ECO:0000256" key="1">
    <source>
        <dbReference type="ARBA" id="ARBA00023002"/>
    </source>
</evidence>
<organism evidence="4 5">
    <name type="scientific">Saccharothrix australiensis</name>
    <dbReference type="NCBI Taxonomy" id="2072"/>
    <lineage>
        <taxon>Bacteria</taxon>
        <taxon>Bacillati</taxon>
        <taxon>Actinomycetota</taxon>
        <taxon>Actinomycetes</taxon>
        <taxon>Pseudonocardiales</taxon>
        <taxon>Pseudonocardiaceae</taxon>
        <taxon>Saccharothrix</taxon>
    </lineage>
</organism>
<dbReference type="Pfam" id="PF22725">
    <property type="entry name" value="GFO_IDH_MocA_C3"/>
    <property type="match status" value="1"/>
</dbReference>
<evidence type="ECO:0000259" key="3">
    <source>
        <dbReference type="Pfam" id="PF22725"/>
    </source>
</evidence>
<dbReference type="SUPFAM" id="SSF55347">
    <property type="entry name" value="Glyceraldehyde-3-phosphate dehydrogenase-like, C-terminal domain"/>
    <property type="match status" value="1"/>
</dbReference>
<dbReference type="EMBL" id="RBXO01000001">
    <property type="protein sequence ID" value="RKT55532.1"/>
    <property type="molecule type" value="Genomic_DNA"/>
</dbReference>
<keyword evidence="1" id="KW-0560">Oxidoreductase</keyword>
<dbReference type="OrthoDB" id="9792085at2"/>
<keyword evidence="5" id="KW-1185">Reference proteome</keyword>
<protein>
    <submittedName>
        <fullName evidence="4">Putative dehydrogenase</fullName>
    </submittedName>
</protein>
<sequence>MSDSPSPRIGLFGHGWWCAKYLAPALRGAGAELAAVCGRDAGRAAAAASALGVPRSFDRLDAMLDSVELDGVVIASPPSSHAGAALGAAARGLAVFCEKPLARDAEESARMVQACAGVPGVAGFTQRWNPAIRTARRLLAEGAAGEVRHLRYTTASVLAADPSTPWDWRHDPSEYSYGVLSDLGPHAVDLVRWLVGEVDEVSATATTVTTRRPAEGGGTRPVGNWDDCALSLRLASGARASVTASRVLPPSPYRRFRHALEVIGSAGALAYDSDRPAEVVLTASGAEPKVIPADGPTLGDVAPGSFEEMLAVTGHAAAHQARDVLATFAGAAPEGVPSLADGHAAQLVLDVAARAVAERSWVACAPA</sequence>
<evidence type="ECO:0000313" key="4">
    <source>
        <dbReference type="EMBL" id="RKT55532.1"/>
    </source>
</evidence>
<gene>
    <name evidence="4" type="ORF">C8E97_4201</name>
</gene>
<dbReference type="GO" id="GO:0000166">
    <property type="term" value="F:nucleotide binding"/>
    <property type="evidence" value="ECO:0007669"/>
    <property type="project" value="InterPro"/>
</dbReference>
<feature type="domain" description="Gfo/Idh/MocA-like oxidoreductase N-terminal" evidence="2">
    <location>
        <begin position="8"/>
        <end position="116"/>
    </location>
</feature>
<feature type="domain" description="GFO/IDH/MocA-like oxidoreductase" evidence="3">
    <location>
        <begin position="132"/>
        <end position="269"/>
    </location>
</feature>
<dbReference type="Pfam" id="PF01408">
    <property type="entry name" value="GFO_IDH_MocA"/>
    <property type="match status" value="1"/>
</dbReference>
<evidence type="ECO:0000313" key="5">
    <source>
        <dbReference type="Proteomes" id="UP000282084"/>
    </source>
</evidence>
<dbReference type="Proteomes" id="UP000282084">
    <property type="component" value="Unassembled WGS sequence"/>
</dbReference>
<dbReference type="RefSeq" id="WP_121007212.1">
    <property type="nucleotide sequence ID" value="NZ_RBXO01000001.1"/>
</dbReference>
<reference evidence="4 5" key="1">
    <citation type="submission" date="2018-10" db="EMBL/GenBank/DDBJ databases">
        <title>Sequencing the genomes of 1000 actinobacteria strains.</title>
        <authorList>
            <person name="Klenk H.-P."/>
        </authorList>
    </citation>
    <scope>NUCLEOTIDE SEQUENCE [LARGE SCALE GENOMIC DNA]</scope>
    <source>
        <strain evidence="4 5">DSM 43800</strain>
    </source>
</reference>
<dbReference type="PANTHER" id="PTHR43818:SF11">
    <property type="entry name" value="BCDNA.GH03377"/>
    <property type="match status" value="1"/>
</dbReference>